<proteinExistence type="predicted"/>
<organism evidence="1 2">
    <name type="scientific">Suillus luteus UH-Slu-Lm8-n1</name>
    <dbReference type="NCBI Taxonomy" id="930992"/>
    <lineage>
        <taxon>Eukaryota</taxon>
        <taxon>Fungi</taxon>
        <taxon>Dikarya</taxon>
        <taxon>Basidiomycota</taxon>
        <taxon>Agaricomycotina</taxon>
        <taxon>Agaricomycetes</taxon>
        <taxon>Agaricomycetidae</taxon>
        <taxon>Boletales</taxon>
        <taxon>Suillineae</taxon>
        <taxon>Suillaceae</taxon>
        <taxon>Suillus</taxon>
    </lineage>
</organism>
<dbReference type="Proteomes" id="UP000054485">
    <property type="component" value="Unassembled WGS sequence"/>
</dbReference>
<dbReference type="InParanoid" id="A0A0D0B3U5"/>
<name>A0A0D0B3U5_9AGAM</name>
<keyword evidence="2" id="KW-1185">Reference proteome</keyword>
<reference evidence="2" key="2">
    <citation type="submission" date="2015-01" db="EMBL/GenBank/DDBJ databases">
        <title>Evolutionary Origins and Diversification of the Mycorrhizal Mutualists.</title>
        <authorList>
            <consortium name="DOE Joint Genome Institute"/>
            <consortium name="Mycorrhizal Genomics Consortium"/>
            <person name="Kohler A."/>
            <person name="Kuo A."/>
            <person name="Nagy L.G."/>
            <person name="Floudas D."/>
            <person name="Copeland A."/>
            <person name="Barry K.W."/>
            <person name="Cichocki N."/>
            <person name="Veneault-Fourrey C."/>
            <person name="LaButti K."/>
            <person name="Lindquist E.A."/>
            <person name="Lipzen A."/>
            <person name="Lundell T."/>
            <person name="Morin E."/>
            <person name="Murat C."/>
            <person name="Riley R."/>
            <person name="Ohm R."/>
            <person name="Sun H."/>
            <person name="Tunlid A."/>
            <person name="Henrissat B."/>
            <person name="Grigoriev I.V."/>
            <person name="Hibbett D.S."/>
            <person name="Martin F."/>
        </authorList>
    </citation>
    <scope>NUCLEOTIDE SEQUENCE [LARGE SCALE GENOMIC DNA]</scope>
    <source>
        <strain evidence="2">UH-Slu-Lm8-n1</strain>
    </source>
</reference>
<dbReference type="AlphaFoldDB" id="A0A0D0B3U5"/>
<sequence>MRQAKSGPNDIDIDVISNYWQVQKLDGFEGLVVSSPRVMLGPTLILKFPTHSRALCSSVHDEWQGLLTRWR</sequence>
<gene>
    <name evidence="1" type="ORF">CY34DRAFT_806413</name>
</gene>
<reference evidence="1 2" key="1">
    <citation type="submission" date="2014-04" db="EMBL/GenBank/DDBJ databases">
        <authorList>
            <consortium name="DOE Joint Genome Institute"/>
            <person name="Kuo A."/>
            <person name="Ruytinx J."/>
            <person name="Rineau F."/>
            <person name="Colpaert J."/>
            <person name="Kohler A."/>
            <person name="Nagy L.G."/>
            <person name="Floudas D."/>
            <person name="Copeland A."/>
            <person name="Barry K.W."/>
            <person name="Cichocki N."/>
            <person name="Veneault-Fourrey C."/>
            <person name="LaButti K."/>
            <person name="Lindquist E.A."/>
            <person name="Lipzen A."/>
            <person name="Lundell T."/>
            <person name="Morin E."/>
            <person name="Murat C."/>
            <person name="Sun H."/>
            <person name="Tunlid A."/>
            <person name="Henrissat B."/>
            <person name="Grigoriev I.V."/>
            <person name="Hibbett D.S."/>
            <person name="Martin F."/>
            <person name="Nordberg H.P."/>
            <person name="Cantor M.N."/>
            <person name="Hua S.X."/>
        </authorList>
    </citation>
    <scope>NUCLEOTIDE SEQUENCE [LARGE SCALE GENOMIC DNA]</scope>
    <source>
        <strain evidence="1 2">UH-Slu-Lm8-n1</strain>
    </source>
</reference>
<dbReference type="EMBL" id="KN835277">
    <property type="protein sequence ID" value="KIK41172.1"/>
    <property type="molecule type" value="Genomic_DNA"/>
</dbReference>
<accession>A0A0D0B3U5</accession>
<dbReference type="HOGENOM" id="CLU_2741717_0_0_1"/>
<protein>
    <submittedName>
        <fullName evidence="1">Uncharacterized protein</fullName>
    </submittedName>
</protein>
<evidence type="ECO:0000313" key="2">
    <source>
        <dbReference type="Proteomes" id="UP000054485"/>
    </source>
</evidence>
<evidence type="ECO:0000313" key="1">
    <source>
        <dbReference type="EMBL" id="KIK41172.1"/>
    </source>
</evidence>